<dbReference type="InterPro" id="IPR044665">
    <property type="entry name" value="E_coli_cyclophilin_A-like"/>
</dbReference>
<dbReference type="PROSITE" id="PS50072">
    <property type="entry name" value="CSA_PPIASE_2"/>
    <property type="match status" value="1"/>
</dbReference>
<evidence type="ECO:0000256" key="4">
    <source>
        <dbReference type="SAM" id="MobiDB-lite"/>
    </source>
</evidence>
<keyword evidence="2" id="KW-0697">Rotamase</keyword>
<feature type="region of interest" description="Disordered" evidence="4">
    <location>
        <begin position="203"/>
        <end position="224"/>
    </location>
</feature>
<dbReference type="EMBL" id="JAHGAW010000011">
    <property type="protein sequence ID" value="MBT2188599.1"/>
    <property type="molecule type" value="Genomic_DNA"/>
</dbReference>
<organism evidence="7 8">
    <name type="scientific">Sphingobium nicotianae</name>
    <dbReference type="NCBI Taxonomy" id="2782607"/>
    <lineage>
        <taxon>Bacteria</taxon>
        <taxon>Pseudomonadati</taxon>
        <taxon>Pseudomonadota</taxon>
        <taxon>Alphaproteobacteria</taxon>
        <taxon>Sphingomonadales</taxon>
        <taxon>Sphingomonadaceae</taxon>
        <taxon>Sphingobium</taxon>
    </lineage>
</organism>
<evidence type="ECO:0000313" key="7">
    <source>
        <dbReference type="EMBL" id="MBT2188599.1"/>
    </source>
</evidence>
<comment type="caution">
    <text evidence="7">The sequence shown here is derived from an EMBL/GenBank/DDBJ whole genome shotgun (WGS) entry which is preliminary data.</text>
</comment>
<dbReference type="RefSeq" id="WP_214624841.1">
    <property type="nucleotide sequence ID" value="NZ_JAHGAW010000011.1"/>
</dbReference>
<keyword evidence="3 7" id="KW-0413">Isomerase</keyword>
<dbReference type="InterPro" id="IPR029000">
    <property type="entry name" value="Cyclophilin-like_dom_sf"/>
</dbReference>
<reference evidence="7" key="1">
    <citation type="submission" date="2021-05" db="EMBL/GenBank/DDBJ databases">
        <title>Genome of Sphingobium sp. strain.</title>
        <authorList>
            <person name="Fan R."/>
        </authorList>
    </citation>
    <scope>NUCLEOTIDE SEQUENCE</scope>
    <source>
        <strain evidence="7">H33</strain>
    </source>
</reference>
<evidence type="ECO:0000256" key="5">
    <source>
        <dbReference type="SAM" id="SignalP"/>
    </source>
</evidence>
<dbReference type="Gene3D" id="2.40.100.10">
    <property type="entry name" value="Cyclophilin-like"/>
    <property type="match status" value="1"/>
</dbReference>
<dbReference type="SUPFAM" id="SSF50891">
    <property type="entry name" value="Cyclophilin-like"/>
    <property type="match status" value="1"/>
</dbReference>
<evidence type="ECO:0000256" key="2">
    <source>
        <dbReference type="ARBA" id="ARBA00023110"/>
    </source>
</evidence>
<dbReference type="AlphaFoldDB" id="A0A9X1DET6"/>
<evidence type="ECO:0000313" key="8">
    <source>
        <dbReference type="Proteomes" id="UP001138757"/>
    </source>
</evidence>
<proteinExistence type="predicted"/>
<keyword evidence="8" id="KW-1185">Reference proteome</keyword>
<sequence length="224" mass="24442">MLPIFRFLAACLLALLPLTAASAQSATRPTPGFVRVRLETSAGNIVIALDAKRAPKTVTNFLIYVDDGRLDNTSFYRAYRRKNNPKTGFVQGGIGTEARRVYFPTAELEPTNKTGLRHLDGTISMARHKEENSGTGNFSIQVGANPTLDARPGYAGYAAFGQVVAGMDVIKRIMALDTCCGEGPMFGQMIKKRVTIIRAVRLDGTPRPSGPLKPWLMRKRDAAK</sequence>
<keyword evidence="5" id="KW-0732">Signal</keyword>
<evidence type="ECO:0000259" key="6">
    <source>
        <dbReference type="PROSITE" id="PS50072"/>
    </source>
</evidence>
<name>A0A9X1DET6_9SPHN</name>
<protein>
    <recommendedName>
        <fullName evidence="1">peptidylprolyl isomerase</fullName>
        <ecNumber evidence="1">5.2.1.8</ecNumber>
    </recommendedName>
</protein>
<dbReference type="InterPro" id="IPR002130">
    <property type="entry name" value="Cyclophilin-type_PPIase_dom"/>
</dbReference>
<dbReference type="Proteomes" id="UP001138757">
    <property type="component" value="Unassembled WGS sequence"/>
</dbReference>
<dbReference type="Pfam" id="PF00160">
    <property type="entry name" value="Pro_isomerase"/>
    <property type="match status" value="1"/>
</dbReference>
<feature type="signal peptide" evidence="5">
    <location>
        <begin position="1"/>
        <end position="23"/>
    </location>
</feature>
<accession>A0A9X1DET6</accession>
<dbReference type="GO" id="GO:0003755">
    <property type="term" value="F:peptidyl-prolyl cis-trans isomerase activity"/>
    <property type="evidence" value="ECO:0007669"/>
    <property type="project" value="UniProtKB-KW"/>
</dbReference>
<dbReference type="PANTHER" id="PTHR43246">
    <property type="entry name" value="PEPTIDYL-PROLYL CIS-TRANS ISOMERASE CYP38, CHLOROPLASTIC"/>
    <property type="match status" value="1"/>
</dbReference>
<gene>
    <name evidence="7" type="ORF">KK488_16710</name>
</gene>
<evidence type="ECO:0000256" key="1">
    <source>
        <dbReference type="ARBA" id="ARBA00013194"/>
    </source>
</evidence>
<feature type="domain" description="PPIase cyclophilin-type" evidence="6">
    <location>
        <begin position="39"/>
        <end position="201"/>
    </location>
</feature>
<evidence type="ECO:0000256" key="3">
    <source>
        <dbReference type="ARBA" id="ARBA00023235"/>
    </source>
</evidence>
<feature type="chain" id="PRO_5040812979" description="peptidylprolyl isomerase" evidence="5">
    <location>
        <begin position="24"/>
        <end position="224"/>
    </location>
</feature>
<dbReference type="EC" id="5.2.1.8" evidence="1"/>